<name>A0ABD3EH39_9LAMI</name>
<dbReference type="PANTHER" id="PTHR34802:SF2">
    <property type="match status" value="1"/>
</dbReference>
<dbReference type="AlphaFoldDB" id="A0ABD3EH39"/>
<feature type="region of interest" description="Disordered" evidence="1">
    <location>
        <begin position="1"/>
        <end position="27"/>
    </location>
</feature>
<protein>
    <submittedName>
        <fullName evidence="2">Uncharacterized protein</fullName>
    </submittedName>
</protein>
<comment type="caution">
    <text evidence="2">The sequence shown here is derived from an EMBL/GenBank/DDBJ whole genome shotgun (WGS) entry which is preliminary data.</text>
</comment>
<feature type="compositionally biased region" description="Acidic residues" evidence="1">
    <location>
        <begin position="12"/>
        <end position="23"/>
    </location>
</feature>
<feature type="region of interest" description="Disordered" evidence="1">
    <location>
        <begin position="118"/>
        <end position="244"/>
    </location>
</feature>
<evidence type="ECO:0000256" key="1">
    <source>
        <dbReference type="SAM" id="MobiDB-lite"/>
    </source>
</evidence>
<evidence type="ECO:0000313" key="2">
    <source>
        <dbReference type="EMBL" id="KAL3653564.1"/>
    </source>
</evidence>
<dbReference type="Proteomes" id="UP001632038">
    <property type="component" value="Unassembled WGS sequence"/>
</dbReference>
<keyword evidence="3" id="KW-1185">Reference proteome</keyword>
<proteinExistence type="predicted"/>
<accession>A0ABD3EH39</accession>
<feature type="region of interest" description="Disordered" evidence="1">
    <location>
        <begin position="251"/>
        <end position="270"/>
    </location>
</feature>
<reference evidence="3" key="1">
    <citation type="journal article" date="2024" name="IScience">
        <title>Strigolactones Initiate the Formation of Haustorium-like Structures in Castilleja.</title>
        <authorList>
            <person name="Buerger M."/>
            <person name="Peterson D."/>
            <person name="Chory J."/>
        </authorList>
    </citation>
    <scope>NUCLEOTIDE SEQUENCE [LARGE SCALE GENOMIC DNA]</scope>
</reference>
<gene>
    <name evidence="2" type="ORF">CASFOL_003245</name>
</gene>
<feature type="compositionally biased region" description="Low complexity" evidence="1">
    <location>
        <begin position="188"/>
        <end position="205"/>
    </location>
</feature>
<organism evidence="2 3">
    <name type="scientific">Castilleja foliolosa</name>
    <dbReference type="NCBI Taxonomy" id="1961234"/>
    <lineage>
        <taxon>Eukaryota</taxon>
        <taxon>Viridiplantae</taxon>
        <taxon>Streptophyta</taxon>
        <taxon>Embryophyta</taxon>
        <taxon>Tracheophyta</taxon>
        <taxon>Spermatophyta</taxon>
        <taxon>Magnoliopsida</taxon>
        <taxon>eudicotyledons</taxon>
        <taxon>Gunneridae</taxon>
        <taxon>Pentapetalae</taxon>
        <taxon>asterids</taxon>
        <taxon>lamiids</taxon>
        <taxon>Lamiales</taxon>
        <taxon>Orobanchaceae</taxon>
        <taxon>Pedicularideae</taxon>
        <taxon>Castillejinae</taxon>
        <taxon>Castilleja</taxon>
    </lineage>
</organism>
<dbReference type="PANTHER" id="PTHR34802">
    <property type="entry name" value="CHORISMATE SYNTHASE"/>
    <property type="match status" value="1"/>
</dbReference>
<dbReference type="EMBL" id="JAVIJP010000005">
    <property type="protein sequence ID" value="KAL3653564.1"/>
    <property type="molecule type" value="Genomic_DNA"/>
</dbReference>
<evidence type="ECO:0000313" key="3">
    <source>
        <dbReference type="Proteomes" id="UP001632038"/>
    </source>
</evidence>
<sequence>MTEEVEDRSSEEQLEIEGTEDEFSGSGKSKITYTRALLLEFTETEVCRKLPGDFDLLILSQLNGAVDRHWWEEDLARPFVEKNKRTSSVSSVFGASPSGRWGTGFPGEKWDRHLLMPSKKSHSQANCRTERSDIVSQQLRQESRYDAVVSDQKTPESALVGSFQLRKNGNPYRPPHLNKNLPQPSDTSPELGVESSESSSFSTVESDQRGSSDSITGNDKPVYVSPLASENEKPDTGIIDDNGVESSESFLFPTVESDKRGSSDSITENDKPVYVSPLASEMIDANDKPNSGIIDDNGLIYEDLWADILEKQLQEYEEASCRDNKASRTLGATDKLELGIIDDNQNTYEDYWADILESLRQQQEPELGPTSVPDAEVDICLPDEDSLISVDHFNMLDNRNDAAISETEIIWPDEDSLISVYEMKGPYSSVPADIGKPFLQLGNKNIMNFHAKSNYIPYRPSLNFFNFSNFFYPYCFPGTNPNHSLVHYSLSQQPYIYPMQQYHPPVDMMCRNPIKQVASQQTNYQGLGKSNAGAGALSGQRSFQ</sequence>